<dbReference type="AlphaFoldDB" id="A0A232F8F0"/>
<comment type="caution">
    <text evidence="2">The sequence shown here is derived from an EMBL/GenBank/DDBJ whole genome shotgun (WGS) entry which is preliminary data.</text>
</comment>
<name>A0A232F8F0_9HYME</name>
<dbReference type="Proteomes" id="UP000215335">
    <property type="component" value="Unassembled WGS sequence"/>
</dbReference>
<evidence type="ECO:0000313" key="3">
    <source>
        <dbReference type="Proteomes" id="UP000215335"/>
    </source>
</evidence>
<evidence type="ECO:0000313" key="2">
    <source>
        <dbReference type="EMBL" id="OXU27111.1"/>
    </source>
</evidence>
<keyword evidence="3" id="KW-1185">Reference proteome</keyword>
<dbReference type="EMBL" id="NNAY01000664">
    <property type="protein sequence ID" value="OXU27111.1"/>
    <property type="molecule type" value="Genomic_DNA"/>
</dbReference>
<accession>A0A232F8F0</accession>
<feature type="compositionally biased region" description="Polar residues" evidence="1">
    <location>
        <begin position="11"/>
        <end position="40"/>
    </location>
</feature>
<gene>
    <name evidence="2" type="ORF">TSAR_010149</name>
</gene>
<proteinExistence type="predicted"/>
<feature type="region of interest" description="Disordered" evidence="1">
    <location>
        <begin position="1"/>
        <end position="55"/>
    </location>
</feature>
<protein>
    <submittedName>
        <fullName evidence="2">Uncharacterized protein</fullName>
    </submittedName>
</protein>
<organism evidence="2 3">
    <name type="scientific">Trichomalopsis sarcophagae</name>
    <dbReference type="NCBI Taxonomy" id="543379"/>
    <lineage>
        <taxon>Eukaryota</taxon>
        <taxon>Metazoa</taxon>
        <taxon>Ecdysozoa</taxon>
        <taxon>Arthropoda</taxon>
        <taxon>Hexapoda</taxon>
        <taxon>Insecta</taxon>
        <taxon>Pterygota</taxon>
        <taxon>Neoptera</taxon>
        <taxon>Endopterygota</taxon>
        <taxon>Hymenoptera</taxon>
        <taxon>Apocrita</taxon>
        <taxon>Proctotrupomorpha</taxon>
        <taxon>Chalcidoidea</taxon>
        <taxon>Pteromalidae</taxon>
        <taxon>Pteromalinae</taxon>
        <taxon>Trichomalopsis</taxon>
    </lineage>
</organism>
<reference evidence="2 3" key="1">
    <citation type="journal article" date="2017" name="Curr. Biol.">
        <title>The Evolution of Venom by Co-option of Single-Copy Genes.</title>
        <authorList>
            <person name="Martinson E.O."/>
            <person name="Mrinalini"/>
            <person name="Kelkar Y.D."/>
            <person name="Chang C.H."/>
            <person name="Werren J.H."/>
        </authorList>
    </citation>
    <scope>NUCLEOTIDE SEQUENCE [LARGE SCALE GENOMIC DNA]</scope>
    <source>
        <strain evidence="2 3">Alberta</strain>
        <tissue evidence="2">Whole body</tissue>
    </source>
</reference>
<evidence type="ECO:0000256" key="1">
    <source>
        <dbReference type="SAM" id="MobiDB-lite"/>
    </source>
</evidence>
<sequence>MHLPAADPFHTYTTGEKTHLQSGLSANNARNNCDSQNWTRPATDHFRRPNEFPPDNFPRVSVQRALMCTASRRLPAKKKLAWKVIDQRNCKDIQYNSGIIG</sequence>